<dbReference type="AlphaFoldDB" id="A0A0A8YQB7"/>
<feature type="transmembrane region" description="Helical" evidence="1">
    <location>
        <begin position="17"/>
        <end position="35"/>
    </location>
</feature>
<reference evidence="2" key="2">
    <citation type="journal article" date="2015" name="Data Brief">
        <title>Shoot transcriptome of the giant reed, Arundo donax.</title>
        <authorList>
            <person name="Barrero R.A."/>
            <person name="Guerrero F.D."/>
            <person name="Moolhuijzen P."/>
            <person name="Goolsby J.A."/>
            <person name="Tidwell J."/>
            <person name="Bellgard S.E."/>
            <person name="Bellgard M.I."/>
        </authorList>
    </citation>
    <scope>NUCLEOTIDE SEQUENCE</scope>
    <source>
        <tissue evidence="2">Shoot tissue taken approximately 20 cm above the soil surface</tissue>
    </source>
</reference>
<evidence type="ECO:0000313" key="2">
    <source>
        <dbReference type="EMBL" id="JAD28979.1"/>
    </source>
</evidence>
<evidence type="ECO:0000256" key="1">
    <source>
        <dbReference type="SAM" id="Phobius"/>
    </source>
</evidence>
<keyword evidence="1" id="KW-0812">Transmembrane</keyword>
<proteinExistence type="predicted"/>
<dbReference type="EMBL" id="GBRH01268916">
    <property type="protein sequence ID" value="JAD28979.1"/>
    <property type="molecule type" value="Transcribed_RNA"/>
</dbReference>
<reference evidence="2" key="1">
    <citation type="submission" date="2014-09" db="EMBL/GenBank/DDBJ databases">
        <authorList>
            <person name="Magalhaes I.L.F."/>
            <person name="Oliveira U."/>
            <person name="Santos F.R."/>
            <person name="Vidigal T.H.D.A."/>
            <person name="Brescovit A.D."/>
            <person name="Santos A.J."/>
        </authorList>
    </citation>
    <scope>NUCLEOTIDE SEQUENCE</scope>
    <source>
        <tissue evidence="2">Shoot tissue taken approximately 20 cm above the soil surface</tissue>
    </source>
</reference>
<protein>
    <submittedName>
        <fullName evidence="2">Uncharacterized protein</fullName>
    </submittedName>
</protein>
<keyword evidence="1" id="KW-0472">Membrane</keyword>
<name>A0A0A8YQB7_ARUDO</name>
<organism evidence="2">
    <name type="scientific">Arundo donax</name>
    <name type="common">Giant reed</name>
    <name type="synonym">Donax arundinaceus</name>
    <dbReference type="NCBI Taxonomy" id="35708"/>
    <lineage>
        <taxon>Eukaryota</taxon>
        <taxon>Viridiplantae</taxon>
        <taxon>Streptophyta</taxon>
        <taxon>Embryophyta</taxon>
        <taxon>Tracheophyta</taxon>
        <taxon>Spermatophyta</taxon>
        <taxon>Magnoliopsida</taxon>
        <taxon>Liliopsida</taxon>
        <taxon>Poales</taxon>
        <taxon>Poaceae</taxon>
        <taxon>PACMAD clade</taxon>
        <taxon>Arundinoideae</taxon>
        <taxon>Arundineae</taxon>
        <taxon>Arundo</taxon>
    </lineage>
</organism>
<keyword evidence="1" id="KW-1133">Transmembrane helix</keyword>
<sequence length="37" mass="4022">MLSVIQILGTIGVMSQVAWPVFAIFVPVIVVCFLCQV</sequence>
<accession>A0A0A8YQB7</accession>